<feature type="transmembrane region" description="Helical" evidence="2">
    <location>
        <begin position="502"/>
        <end position="525"/>
    </location>
</feature>
<dbReference type="InterPro" id="IPR010656">
    <property type="entry name" value="DctM"/>
</dbReference>
<feature type="transmembrane region" description="Helical" evidence="2">
    <location>
        <begin position="234"/>
        <end position="254"/>
    </location>
</feature>
<feature type="transmembrane region" description="Helical" evidence="2">
    <location>
        <begin position="379"/>
        <end position="399"/>
    </location>
</feature>
<name>A0ABT2LQ21_9HYPH</name>
<dbReference type="EMBL" id="JAOCZP010000005">
    <property type="protein sequence ID" value="MCT7376643.1"/>
    <property type="molecule type" value="Genomic_DNA"/>
</dbReference>
<keyword evidence="5" id="KW-1185">Reference proteome</keyword>
<feature type="transmembrane region" description="Helical" evidence="2">
    <location>
        <begin position="118"/>
        <end position="135"/>
    </location>
</feature>
<sequence length="648" mass="67940">MSRPEASKADTAEHIEQDNPKIVLAGKIIGSVLVLLSLANALDLYRAFGLVLINEQLLAVILGLALATVFIVQPFTRHTAKTRLPWYDAVAAILAFGACTYVAINYVGIVATLFDKPFSSVAAATIIVVSVAECLRRTAGTMLFGFVLFFLAFGLVGHLVPGHFQGREVAIDRLLIYLGMDASGIIGLPIGVVVSIVVPFIFFGNLLNASGGASFFTEISAALMGKYRGGSAKIAVVASSLFGSISGSAVANVVSTGVITIPMMKRSGYPPERAAAIEAVASTGGQLMPPMMGAAAFLMAEFLQVPYTDIILAALIPAILYYVSLFIQADLYAAKENIRSADEMRYNVLEVLSKGWLYISPFVVIIVGLFTLNLQPQTAAMYATGLIIPIALVFGYRGVRMHWTRLLEAVGDTGVAVTQLLMVSAMAGVVIGVLNITGLGFALTQAIIELSGGNLAVILLLSGAISIVLGMGMPTVGVYLLLATLVAPSMVEAGVPPIAAHMFAFYFGILSMITPPVAAAAFAGATIAKADFVKTGFAAVVFGWPAYVVPFIFALSPEMLWQGTPFEIARIFVLSVVGVWLVSAGWIGFFGGRLSAVWRLAFILAGAACFVPGSAIPGGHLVDSAGIAAGIAIVAARLFLSRTKVVNA</sequence>
<keyword evidence="2" id="KW-0812">Transmembrane</keyword>
<feature type="transmembrane region" description="Helical" evidence="2">
    <location>
        <begin position="355"/>
        <end position="372"/>
    </location>
</feature>
<dbReference type="InterPro" id="IPR011853">
    <property type="entry name" value="TRAP_DctM-Dct_fused"/>
</dbReference>
<evidence type="ECO:0000313" key="4">
    <source>
        <dbReference type="EMBL" id="MCT7376643.1"/>
    </source>
</evidence>
<protein>
    <submittedName>
        <fullName evidence="4">TRAP transporter fused permease subunit</fullName>
    </submittedName>
</protein>
<reference evidence="4 5" key="1">
    <citation type="submission" date="2022-09" db="EMBL/GenBank/DDBJ databases">
        <title>Chelativorans salina sp. nov., a novel slightly halophilic bacterium isolated from a saline lake sediment enrichment.</title>
        <authorList>
            <person name="Gao L."/>
            <person name="Fang B.-Z."/>
            <person name="Li W.-J."/>
        </authorList>
    </citation>
    <scope>NUCLEOTIDE SEQUENCE [LARGE SCALE GENOMIC DNA]</scope>
    <source>
        <strain evidence="4 5">EGI FJ00035</strain>
    </source>
</reference>
<dbReference type="NCBIfam" id="TIGR02123">
    <property type="entry name" value="TRAP_fused"/>
    <property type="match status" value="1"/>
</dbReference>
<feature type="transmembrane region" description="Helical" evidence="2">
    <location>
        <begin position="455"/>
        <end position="482"/>
    </location>
</feature>
<keyword evidence="2" id="KW-1133">Transmembrane helix</keyword>
<keyword evidence="2" id="KW-0472">Membrane</keyword>
<keyword evidence="1" id="KW-0813">Transport</keyword>
<accession>A0ABT2LQ21</accession>
<gene>
    <name evidence="4" type="ORF">N5A92_16545</name>
</gene>
<comment type="function">
    <text evidence="1">Part of the tripartite ATP-independent periplasmic (TRAP) transport system.</text>
</comment>
<feature type="transmembrane region" description="Helical" evidence="2">
    <location>
        <begin position="142"/>
        <end position="164"/>
    </location>
</feature>
<comment type="caution">
    <text evidence="4">The sequence shown here is derived from an EMBL/GenBank/DDBJ whole genome shotgun (WGS) entry which is preliminary data.</text>
</comment>
<feature type="transmembrane region" description="Helical" evidence="2">
    <location>
        <begin position="48"/>
        <end position="72"/>
    </location>
</feature>
<keyword evidence="1" id="KW-1003">Cell membrane</keyword>
<feature type="transmembrane region" description="Helical" evidence="2">
    <location>
        <begin position="84"/>
        <end position="106"/>
    </location>
</feature>
<evidence type="ECO:0000313" key="5">
    <source>
        <dbReference type="Proteomes" id="UP001320831"/>
    </source>
</evidence>
<feature type="transmembrane region" description="Helical" evidence="2">
    <location>
        <begin position="621"/>
        <end position="640"/>
    </location>
</feature>
<evidence type="ECO:0000256" key="2">
    <source>
        <dbReference type="SAM" id="Phobius"/>
    </source>
</evidence>
<dbReference type="PANTHER" id="PTHR43849">
    <property type="entry name" value="BLL3936 PROTEIN"/>
    <property type="match status" value="1"/>
</dbReference>
<feature type="transmembrane region" description="Helical" evidence="2">
    <location>
        <begin position="21"/>
        <end position="42"/>
    </location>
</feature>
<feature type="transmembrane region" description="Helical" evidence="2">
    <location>
        <begin position="568"/>
        <end position="589"/>
    </location>
</feature>
<dbReference type="RefSeq" id="WP_260904759.1">
    <property type="nucleotide sequence ID" value="NZ_JAOCZP010000005.1"/>
</dbReference>
<dbReference type="Pfam" id="PF06808">
    <property type="entry name" value="DctM"/>
    <property type="match status" value="1"/>
</dbReference>
<feature type="transmembrane region" description="Helical" evidence="2">
    <location>
        <begin position="419"/>
        <end position="443"/>
    </location>
</feature>
<keyword evidence="1" id="KW-0997">Cell inner membrane</keyword>
<feature type="transmembrane region" description="Helical" evidence="2">
    <location>
        <begin position="310"/>
        <end position="329"/>
    </location>
</feature>
<comment type="subcellular location">
    <subcellularLocation>
        <location evidence="1">Cell inner membrane</location>
        <topology evidence="1">Multi-pass membrane protein</topology>
    </subcellularLocation>
</comment>
<evidence type="ECO:0000259" key="3">
    <source>
        <dbReference type="Pfam" id="PF06808"/>
    </source>
</evidence>
<dbReference type="PANTHER" id="PTHR43849:SF2">
    <property type="entry name" value="BLL3936 PROTEIN"/>
    <property type="match status" value="1"/>
</dbReference>
<feature type="domain" description="TRAP C4-dicarboxylate transport system permease DctM subunit" evidence="3">
    <location>
        <begin position="127"/>
        <end position="560"/>
    </location>
</feature>
<dbReference type="Proteomes" id="UP001320831">
    <property type="component" value="Unassembled WGS sequence"/>
</dbReference>
<feature type="transmembrane region" description="Helical" evidence="2">
    <location>
        <begin position="184"/>
        <end position="207"/>
    </location>
</feature>
<organism evidence="4 5">
    <name type="scientific">Chelativorans salis</name>
    <dbReference type="NCBI Taxonomy" id="2978478"/>
    <lineage>
        <taxon>Bacteria</taxon>
        <taxon>Pseudomonadati</taxon>
        <taxon>Pseudomonadota</taxon>
        <taxon>Alphaproteobacteria</taxon>
        <taxon>Hyphomicrobiales</taxon>
        <taxon>Phyllobacteriaceae</taxon>
        <taxon>Chelativorans</taxon>
    </lineage>
</organism>
<evidence type="ECO:0000256" key="1">
    <source>
        <dbReference type="RuleBase" id="RU369079"/>
    </source>
</evidence>
<feature type="transmembrane region" description="Helical" evidence="2">
    <location>
        <begin position="596"/>
        <end position="615"/>
    </location>
</feature>
<proteinExistence type="predicted"/>
<feature type="transmembrane region" description="Helical" evidence="2">
    <location>
        <begin position="537"/>
        <end position="556"/>
    </location>
</feature>